<dbReference type="InterPro" id="IPR003439">
    <property type="entry name" value="ABC_transporter-like_ATP-bd"/>
</dbReference>
<dbReference type="GO" id="GO:0005524">
    <property type="term" value="F:ATP binding"/>
    <property type="evidence" value="ECO:0007669"/>
    <property type="project" value="UniProtKB-KW"/>
</dbReference>
<dbReference type="SMART" id="SM00382">
    <property type="entry name" value="AAA"/>
    <property type="match status" value="1"/>
</dbReference>
<organism evidence="4">
    <name type="scientific">marine metagenome</name>
    <dbReference type="NCBI Taxonomy" id="408172"/>
    <lineage>
        <taxon>unclassified sequences</taxon>
        <taxon>metagenomes</taxon>
        <taxon>ecological metagenomes</taxon>
    </lineage>
</organism>
<evidence type="ECO:0000259" key="3">
    <source>
        <dbReference type="PROSITE" id="PS50893"/>
    </source>
</evidence>
<sequence length="253" mass="28478">VSAPPSKNTLLEFDGVSSRRWDRTVVEDLSWSFRQGESWAVIGPNGAGKSTLAGLILDQIPYFRGSIHREGLVSGIRGIVRVSFEQHQKLIRHEEGKDHYEAFSGIEEHLLTVRELLNASFQDHQSGDASVSELNRLAKEMDLQGLLDRAARHLSNGEIRKTLLVQALLRQPEFLILDEPFDGLDKESSGKFSHLVSRIIENGTPLLLITHRFSELVPQITHILCLKDGRAYAQGSREEILELVHKGKLFEDQ</sequence>
<dbReference type="PROSITE" id="PS50893">
    <property type="entry name" value="ABC_TRANSPORTER_2"/>
    <property type="match status" value="1"/>
</dbReference>
<dbReference type="InterPro" id="IPR003593">
    <property type="entry name" value="AAA+_ATPase"/>
</dbReference>
<gene>
    <name evidence="4" type="ORF">METZ01_LOCUS392120</name>
</gene>
<proteinExistence type="predicted"/>
<feature type="domain" description="ABC transporter" evidence="3">
    <location>
        <begin position="11"/>
        <end position="253"/>
    </location>
</feature>
<reference evidence="4" key="1">
    <citation type="submission" date="2018-05" db="EMBL/GenBank/DDBJ databases">
        <authorList>
            <person name="Lanie J.A."/>
            <person name="Ng W.-L."/>
            <person name="Kazmierczak K.M."/>
            <person name="Andrzejewski T.M."/>
            <person name="Davidsen T.M."/>
            <person name="Wayne K.J."/>
            <person name="Tettelin H."/>
            <person name="Glass J.I."/>
            <person name="Rusch D."/>
            <person name="Podicherti R."/>
            <person name="Tsui H.-C.T."/>
            <person name="Winkler M.E."/>
        </authorList>
    </citation>
    <scope>NUCLEOTIDE SEQUENCE</scope>
</reference>
<feature type="non-terminal residue" evidence="4">
    <location>
        <position position="1"/>
    </location>
</feature>
<keyword evidence="2" id="KW-0067">ATP-binding</keyword>
<dbReference type="AlphaFoldDB" id="A0A382UYC2"/>
<dbReference type="PANTHER" id="PTHR43158">
    <property type="entry name" value="SKFA PEPTIDE EXPORT ATP-BINDING PROTEIN SKFE"/>
    <property type="match status" value="1"/>
</dbReference>
<evidence type="ECO:0000313" key="4">
    <source>
        <dbReference type="EMBL" id="SVD39266.1"/>
    </source>
</evidence>
<evidence type="ECO:0000256" key="1">
    <source>
        <dbReference type="ARBA" id="ARBA00022741"/>
    </source>
</evidence>
<dbReference type="Pfam" id="PF00005">
    <property type="entry name" value="ABC_tran"/>
    <property type="match status" value="1"/>
</dbReference>
<dbReference type="EMBL" id="UINC01147756">
    <property type="protein sequence ID" value="SVD39266.1"/>
    <property type="molecule type" value="Genomic_DNA"/>
</dbReference>
<accession>A0A382UYC2</accession>
<feature type="non-terminal residue" evidence="4">
    <location>
        <position position="253"/>
    </location>
</feature>
<dbReference type="SUPFAM" id="SSF52540">
    <property type="entry name" value="P-loop containing nucleoside triphosphate hydrolases"/>
    <property type="match status" value="1"/>
</dbReference>
<protein>
    <recommendedName>
        <fullName evidence="3">ABC transporter domain-containing protein</fullName>
    </recommendedName>
</protein>
<dbReference type="InterPro" id="IPR027417">
    <property type="entry name" value="P-loop_NTPase"/>
</dbReference>
<dbReference type="PANTHER" id="PTHR43158:SF2">
    <property type="entry name" value="SKFA PEPTIDE EXPORT ATP-BINDING PROTEIN SKFE"/>
    <property type="match status" value="1"/>
</dbReference>
<dbReference type="GO" id="GO:0016887">
    <property type="term" value="F:ATP hydrolysis activity"/>
    <property type="evidence" value="ECO:0007669"/>
    <property type="project" value="InterPro"/>
</dbReference>
<name>A0A382UYC2_9ZZZZ</name>
<dbReference type="Gene3D" id="3.40.50.300">
    <property type="entry name" value="P-loop containing nucleotide triphosphate hydrolases"/>
    <property type="match status" value="1"/>
</dbReference>
<keyword evidence="1" id="KW-0547">Nucleotide-binding</keyword>
<evidence type="ECO:0000256" key="2">
    <source>
        <dbReference type="ARBA" id="ARBA00022840"/>
    </source>
</evidence>